<evidence type="ECO:0000313" key="3">
    <source>
        <dbReference type="Proteomes" id="UP000115582"/>
    </source>
</evidence>
<proteinExistence type="predicted"/>
<organismHost>
    <name type="scientific">Macaca mulatta</name>
    <name type="common">Rhesus macaque</name>
    <dbReference type="NCBI Taxonomy" id="9544"/>
</organismHost>
<organism evidence="2 3">
    <name type="scientific">Rhesus cytomegalovirus (strain 68-1)</name>
    <name type="common">RhCMV</name>
    <dbReference type="NCBI Taxonomy" id="47929"/>
    <lineage>
        <taxon>Viruses</taxon>
        <taxon>Duplodnaviria</taxon>
        <taxon>Heunggongvirae</taxon>
        <taxon>Peploviricota</taxon>
        <taxon>Herviviricetes</taxon>
        <taxon>Herpesvirales</taxon>
        <taxon>Orthoherpesviridae</taxon>
        <taxon>Betaherpesvirinae</taxon>
        <taxon>Cytomegalovirus</taxon>
        <taxon>Cytomegalovirus macacinebeta3</taxon>
    </lineage>
</organism>
<reference evidence="2 3" key="1">
    <citation type="journal article" date="2006" name="J. Virol.">
        <title>Genomic sequence of rhesus cytomegalovirus 180.92: insights into the coding potential of rhesus cytomegalovirus.</title>
        <authorList>
            <person name="Rivailler P."/>
            <person name="Kaur A."/>
            <person name="Johnson R.P."/>
            <person name="Wang F."/>
        </authorList>
    </citation>
    <scope>NUCLEOTIDE SEQUENCE [LARGE SCALE GENOMIC DNA]</scope>
    <source>
        <strain evidence="2">CMV 180.92</strain>
    </source>
</reference>
<name>Q2FA69_RHCM6</name>
<accession>Q2FA69</accession>
<protein>
    <submittedName>
        <fullName evidence="2">Rh228</fullName>
    </submittedName>
</protein>
<dbReference type="EMBL" id="DQ120516">
    <property type="protein sequence ID" value="AAZ80746.1"/>
    <property type="molecule type" value="Genomic_DNA"/>
</dbReference>
<evidence type="ECO:0000313" key="2">
    <source>
        <dbReference type="EMBL" id="AAZ80746.1"/>
    </source>
</evidence>
<feature type="region of interest" description="Disordered" evidence="1">
    <location>
        <begin position="43"/>
        <end position="73"/>
    </location>
</feature>
<sequence length="103" mass="11127">MWHAITVHTPSGVASAARAVNNALSDLVCRISMLCARRRRRAVTQETATAGSSEARQAEQKQEQEQPQTSSSTSFLGRALVLVGQQLLAANQAACPPPAWLWK</sequence>
<dbReference type="Proteomes" id="UP000115582">
    <property type="component" value="Segment"/>
</dbReference>
<evidence type="ECO:0000256" key="1">
    <source>
        <dbReference type="SAM" id="MobiDB-lite"/>
    </source>
</evidence>